<dbReference type="Pfam" id="PF13400">
    <property type="entry name" value="Tad"/>
    <property type="match status" value="1"/>
</dbReference>
<keyword evidence="1" id="KW-1133">Transmembrane helix</keyword>
<proteinExistence type="predicted"/>
<evidence type="ECO:0000313" key="4">
    <source>
        <dbReference type="Proteomes" id="UP000675664"/>
    </source>
</evidence>
<accession>A0A8J8B353</accession>
<reference evidence="3" key="2">
    <citation type="submission" date="2021-04" db="EMBL/GenBank/DDBJ databases">
        <authorList>
            <person name="Liu J."/>
        </authorList>
    </citation>
    <scope>NUCLEOTIDE SEQUENCE</scope>
    <source>
        <strain evidence="3">BAD-6</strain>
    </source>
</reference>
<name>A0A8J8B353_9FIRM</name>
<keyword evidence="1" id="KW-0812">Transmembrane</keyword>
<evidence type="ECO:0000313" key="3">
    <source>
        <dbReference type="EMBL" id="MBR0600009.1"/>
    </source>
</evidence>
<feature type="transmembrane region" description="Helical" evidence="1">
    <location>
        <begin position="21"/>
        <end position="45"/>
    </location>
</feature>
<protein>
    <submittedName>
        <fullName evidence="3">Pilus assembly protein</fullName>
    </submittedName>
</protein>
<sequence>MKSLKGFYKKWAEKQDGAVAVIVALALTVILGSVALVADLGIAYLEASRLQNALDSAALAAVQELPAANVSSAEWTSAAAIANEYAQANGLDSVTLTPITKNGKIMGVKASGDTEVEYTFARILGNESGAVCRLASAEMKPVSGVKGLVPLAALDSMMTTIQPGNTITLKVGKDQNKEYPDNGWFGALSLGGSGAEVYGNNIVDGYSGYVTTGSIFYTENGNMAGPTISSVTDRIYKPGEYDHRSCTYDSHEEDCPRLIIAPVVKIIDESGHTKVEVTGFASFFLVSVSGDAGKASIEAKYISTTIPGASTEGSPKDYGVYSIKLTQ</sequence>
<gene>
    <name evidence="3" type="ORF">KCX82_19170</name>
</gene>
<reference evidence="3" key="1">
    <citation type="submission" date="2021-04" db="EMBL/GenBank/DDBJ databases">
        <title>Sinoanaerobacter chloroacetimidivorans sp. nov., an obligate anaerobic bacterium isolated from anaerobic sludge.</title>
        <authorList>
            <person name="Bao Y."/>
        </authorList>
    </citation>
    <scope>NUCLEOTIDE SEQUENCE</scope>
    <source>
        <strain evidence="3">BAD-6</strain>
    </source>
</reference>
<dbReference type="Proteomes" id="UP000675664">
    <property type="component" value="Unassembled WGS sequence"/>
</dbReference>
<dbReference type="RefSeq" id="WP_227020140.1">
    <property type="nucleotide sequence ID" value="NZ_JAGSND010000019.1"/>
</dbReference>
<comment type="caution">
    <text evidence="3">The sequence shown here is derived from an EMBL/GenBank/DDBJ whole genome shotgun (WGS) entry which is preliminary data.</text>
</comment>
<organism evidence="3 4">
    <name type="scientific">Sinanaerobacter chloroacetimidivorans</name>
    <dbReference type="NCBI Taxonomy" id="2818044"/>
    <lineage>
        <taxon>Bacteria</taxon>
        <taxon>Bacillati</taxon>
        <taxon>Bacillota</taxon>
        <taxon>Clostridia</taxon>
        <taxon>Peptostreptococcales</taxon>
        <taxon>Anaerovoracaceae</taxon>
        <taxon>Sinanaerobacter</taxon>
    </lineage>
</organism>
<evidence type="ECO:0000259" key="2">
    <source>
        <dbReference type="Pfam" id="PF13400"/>
    </source>
</evidence>
<dbReference type="EMBL" id="JAGSND010000019">
    <property type="protein sequence ID" value="MBR0600009.1"/>
    <property type="molecule type" value="Genomic_DNA"/>
</dbReference>
<evidence type="ECO:0000256" key="1">
    <source>
        <dbReference type="SAM" id="Phobius"/>
    </source>
</evidence>
<keyword evidence="1" id="KW-0472">Membrane</keyword>
<dbReference type="AlphaFoldDB" id="A0A8J8B353"/>
<dbReference type="InterPro" id="IPR028087">
    <property type="entry name" value="Tad_N"/>
</dbReference>
<keyword evidence="4" id="KW-1185">Reference proteome</keyword>
<feature type="domain" description="Putative Flp pilus-assembly TadG-like N-terminal" evidence="2">
    <location>
        <begin position="17"/>
        <end position="63"/>
    </location>
</feature>